<protein>
    <submittedName>
        <fullName evidence="2">Uncharacterized protein</fullName>
    </submittedName>
</protein>
<dbReference type="EMBL" id="JASPKZ010007351">
    <property type="protein sequence ID" value="KAJ9584842.1"/>
    <property type="molecule type" value="Genomic_DNA"/>
</dbReference>
<sequence>NNTIKKKQVKVNTSSNDTEKENTDVKEVTIINNDIIKQEKITMREHKTTKLKKDITKLDVCESEKVIKHYDEIEQEKDMDEEGIMFTKDDEKQKTIKTNKEEEISEDGTWETRNLKKESHQETG</sequence>
<name>A0AAD7ZQS5_DIPPU</name>
<feature type="compositionally biased region" description="Basic and acidic residues" evidence="1">
    <location>
        <begin position="90"/>
        <end position="102"/>
    </location>
</feature>
<gene>
    <name evidence="2" type="ORF">L9F63_020809</name>
</gene>
<reference evidence="2" key="2">
    <citation type="submission" date="2023-05" db="EMBL/GenBank/DDBJ databases">
        <authorList>
            <person name="Fouks B."/>
        </authorList>
    </citation>
    <scope>NUCLEOTIDE SEQUENCE</scope>
    <source>
        <strain evidence="2">Stay&amp;Tobe</strain>
        <tissue evidence="2">Testes</tissue>
    </source>
</reference>
<feature type="region of interest" description="Disordered" evidence="1">
    <location>
        <begin position="1"/>
        <end position="21"/>
    </location>
</feature>
<dbReference type="Proteomes" id="UP001233999">
    <property type="component" value="Unassembled WGS sequence"/>
</dbReference>
<feature type="region of interest" description="Disordered" evidence="1">
    <location>
        <begin position="90"/>
        <end position="124"/>
    </location>
</feature>
<organism evidence="2 3">
    <name type="scientific">Diploptera punctata</name>
    <name type="common">Pacific beetle cockroach</name>
    <dbReference type="NCBI Taxonomy" id="6984"/>
    <lineage>
        <taxon>Eukaryota</taxon>
        <taxon>Metazoa</taxon>
        <taxon>Ecdysozoa</taxon>
        <taxon>Arthropoda</taxon>
        <taxon>Hexapoda</taxon>
        <taxon>Insecta</taxon>
        <taxon>Pterygota</taxon>
        <taxon>Neoptera</taxon>
        <taxon>Polyneoptera</taxon>
        <taxon>Dictyoptera</taxon>
        <taxon>Blattodea</taxon>
        <taxon>Blaberoidea</taxon>
        <taxon>Blaberidae</taxon>
        <taxon>Diplopterinae</taxon>
        <taxon>Diploptera</taxon>
    </lineage>
</organism>
<accession>A0AAD7ZQS5</accession>
<feature type="compositionally biased region" description="Basic and acidic residues" evidence="1">
    <location>
        <begin position="113"/>
        <end position="124"/>
    </location>
</feature>
<reference evidence="2" key="1">
    <citation type="journal article" date="2023" name="IScience">
        <title>Live-bearing cockroach genome reveals convergent evolutionary mechanisms linked to viviparity in insects and beyond.</title>
        <authorList>
            <person name="Fouks B."/>
            <person name="Harrison M.C."/>
            <person name="Mikhailova A.A."/>
            <person name="Marchal E."/>
            <person name="English S."/>
            <person name="Carruthers M."/>
            <person name="Jennings E.C."/>
            <person name="Chiamaka E.L."/>
            <person name="Frigard R.A."/>
            <person name="Pippel M."/>
            <person name="Attardo G.M."/>
            <person name="Benoit J.B."/>
            <person name="Bornberg-Bauer E."/>
            <person name="Tobe S.S."/>
        </authorList>
    </citation>
    <scope>NUCLEOTIDE SEQUENCE</scope>
    <source>
        <strain evidence="2">Stay&amp;Tobe</strain>
    </source>
</reference>
<proteinExistence type="predicted"/>
<evidence type="ECO:0000256" key="1">
    <source>
        <dbReference type="SAM" id="MobiDB-lite"/>
    </source>
</evidence>
<comment type="caution">
    <text evidence="2">The sequence shown here is derived from an EMBL/GenBank/DDBJ whole genome shotgun (WGS) entry which is preliminary data.</text>
</comment>
<keyword evidence="3" id="KW-1185">Reference proteome</keyword>
<evidence type="ECO:0000313" key="2">
    <source>
        <dbReference type="EMBL" id="KAJ9584842.1"/>
    </source>
</evidence>
<feature type="non-terminal residue" evidence="2">
    <location>
        <position position="124"/>
    </location>
</feature>
<feature type="non-terminal residue" evidence="2">
    <location>
        <position position="1"/>
    </location>
</feature>
<dbReference type="AlphaFoldDB" id="A0AAD7ZQS5"/>
<evidence type="ECO:0000313" key="3">
    <source>
        <dbReference type="Proteomes" id="UP001233999"/>
    </source>
</evidence>